<dbReference type="InterPro" id="IPR021398">
    <property type="entry name" value="DUF3037"/>
</dbReference>
<evidence type="ECO:0008006" key="3">
    <source>
        <dbReference type="Google" id="ProtNLM"/>
    </source>
</evidence>
<dbReference type="AlphaFoldDB" id="A0A1I0L808"/>
<keyword evidence="2" id="KW-1185">Reference proteome</keyword>
<evidence type="ECO:0000313" key="2">
    <source>
        <dbReference type="Proteomes" id="UP000199181"/>
    </source>
</evidence>
<gene>
    <name evidence="1" type="ORF">SAMN05443639_12174</name>
</gene>
<reference evidence="2" key="1">
    <citation type="submission" date="2016-10" db="EMBL/GenBank/DDBJ databases">
        <authorList>
            <person name="Varghese N."/>
            <person name="Submissions S."/>
        </authorList>
    </citation>
    <scope>NUCLEOTIDE SEQUENCE [LARGE SCALE GENOMIC DNA]</scope>
    <source>
        <strain evidence="2">DSM 16858</strain>
    </source>
</reference>
<name>A0A1I0L808_9BACT</name>
<organism evidence="1 2">
    <name type="scientific">Stigmatella erecta</name>
    <dbReference type="NCBI Taxonomy" id="83460"/>
    <lineage>
        <taxon>Bacteria</taxon>
        <taxon>Pseudomonadati</taxon>
        <taxon>Myxococcota</taxon>
        <taxon>Myxococcia</taxon>
        <taxon>Myxococcales</taxon>
        <taxon>Cystobacterineae</taxon>
        <taxon>Archangiaceae</taxon>
        <taxon>Stigmatella</taxon>
    </lineage>
</organism>
<evidence type="ECO:0000313" key="1">
    <source>
        <dbReference type="EMBL" id="SEU35948.1"/>
    </source>
</evidence>
<dbReference type="EMBL" id="FOIJ01000021">
    <property type="protein sequence ID" value="SEU35948.1"/>
    <property type="molecule type" value="Genomic_DNA"/>
</dbReference>
<dbReference type="Proteomes" id="UP000199181">
    <property type="component" value="Unassembled WGS sequence"/>
</dbReference>
<accession>A0A1I0L808</accession>
<sequence length="127" mass="14166">MLARSSFDYAIVRVVPRVERGEFINAGVILYCLTSRFLTAQVALDEQRLRALAPEVDVALVRGHLESIPRICAGGRGAGPIGQLPQKERWHWLVAPRSTILQTSPVHSGLCEEPGRALEHLMERMVR</sequence>
<protein>
    <recommendedName>
        <fullName evidence="3">DUF3037 domain-containing protein</fullName>
    </recommendedName>
</protein>
<dbReference type="Pfam" id="PF11236">
    <property type="entry name" value="DUF3037"/>
    <property type="match status" value="1"/>
</dbReference>
<dbReference type="RefSeq" id="WP_093525458.1">
    <property type="nucleotide sequence ID" value="NZ_FOIJ01000021.1"/>
</dbReference>
<proteinExistence type="predicted"/>